<dbReference type="EMBL" id="ML208826">
    <property type="protein sequence ID" value="TFK60134.1"/>
    <property type="molecule type" value="Genomic_DNA"/>
</dbReference>
<evidence type="ECO:0000313" key="2">
    <source>
        <dbReference type="Proteomes" id="UP000308600"/>
    </source>
</evidence>
<organism evidence="1 2">
    <name type="scientific">Pluteus cervinus</name>
    <dbReference type="NCBI Taxonomy" id="181527"/>
    <lineage>
        <taxon>Eukaryota</taxon>
        <taxon>Fungi</taxon>
        <taxon>Dikarya</taxon>
        <taxon>Basidiomycota</taxon>
        <taxon>Agaricomycotina</taxon>
        <taxon>Agaricomycetes</taxon>
        <taxon>Agaricomycetidae</taxon>
        <taxon>Agaricales</taxon>
        <taxon>Pluteineae</taxon>
        <taxon>Pluteaceae</taxon>
        <taxon>Pluteus</taxon>
    </lineage>
</organism>
<sequence>MSDYMPDSTQCLNLVIDLQHSLEDIGRSLALARDHFERIDHPRPVQPADSDHENAEITLILEDNSPLRTRVRRFVERYEALEAHFGGLATRATNGLLSLNVFTRLRDGSLVVATEYQDIQVGRPHETFSSPSPPRSEPSPVVDDDEEEDHTGEDEGEEQGSENDRDSTASRKRKSDPESPSNLAKKGSKKAKACGSFGTNYQMPEAVTSTSSGISYGETFTSVRSNGTHRSQVFTSTGHYHPAA</sequence>
<gene>
    <name evidence="1" type="ORF">BDN72DRAFT_546260</name>
</gene>
<evidence type="ECO:0000313" key="1">
    <source>
        <dbReference type="EMBL" id="TFK60134.1"/>
    </source>
</evidence>
<dbReference type="Proteomes" id="UP000308600">
    <property type="component" value="Unassembled WGS sequence"/>
</dbReference>
<name>A0ACD3A417_9AGAR</name>
<protein>
    <submittedName>
        <fullName evidence="1">Uncharacterized protein</fullName>
    </submittedName>
</protein>
<keyword evidence="2" id="KW-1185">Reference proteome</keyword>
<proteinExistence type="predicted"/>
<reference evidence="1 2" key="1">
    <citation type="journal article" date="2019" name="Nat. Ecol. Evol.">
        <title>Megaphylogeny resolves global patterns of mushroom evolution.</title>
        <authorList>
            <person name="Varga T."/>
            <person name="Krizsan K."/>
            <person name="Foldi C."/>
            <person name="Dima B."/>
            <person name="Sanchez-Garcia M."/>
            <person name="Sanchez-Ramirez S."/>
            <person name="Szollosi G.J."/>
            <person name="Szarkandi J.G."/>
            <person name="Papp V."/>
            <person name="Albert L."/>
            <person name="Andreopoulos W."/>
            <person name="Angelini C."/>
            <person name="Antonin V."/>
            <person name="Barry K.W."/>
            <person name="Bougher N.L."/>
            <person name="Buchanan P."/>
            <person name="Buyck B."/>
            <person name="Bense V."/>
            <person name="Catcheside P."/>
            <person name="Chovatia M."/>
            <person name="Cooper J."/>
            <person name="Damon W."/>
            <person name="Desjardin D."/>
            <person name="Finy P."/>
            <person name="Geml J."/>
            <person name="Haridas S."/>
            <person name="Hughes K."/>
            <person name="Justo A."/>
            <person name="Karasinski D."/>
            <person name="Kautmanova I."/>
            <person name="Kiss B."/>
            <person name="Kocsube S."/>
            <person name="Kotiranta H."/>
            <person name="LaButti K.M."/>
            <person name="Lechner B.E."/>
            <person name="Liimatainen K."/>
            <person name="Lipzen A."/>
            <person name="Lukacs Z."/>
            <person name="Mihaltcheva S."/>
            <person name="Morgado L.N."/>
            <person name="Niskanen T."/>
            <person name="Noordeloos M.E."/>
            <person name="Ohm R.A."/>
            <person name="Ortiz-Santana B."/>
            <person name="Ovrebo C."/>
            <person name="Racz N."/>
            <person name="Riley R."/>
            <person name="Savchenko A."/>
            <person name="Shiryaev A."/>
            <person name="Soop K."/>
            <person name="Spirin V."/>
            <person name="Szebenyi C."/>
            <person name="Tomsovsky M."/>
            <person name="Tulloss R.E."/>
            <person name="Uehling J."/>
            <person name="Grigoriev I.V."/>
            <person name="Vagvolgyi C."/>
            <person name="Papp T."/>
            <person name="Martin F.M."/>
            <person name="Miettinen O."/>
            <person name="Hibbett D.S."/>
            <person name="Nagy L.G."/>
        </authorList>
    </citation>
    <scope>NUCLEOTIDE SEQUENCE [LARGE SCALE GENOMIC DNA]</scope>
    <source>
        <strain evidence="1 2">NL-1719</strain>
    </source>
</reference>
<accession>A0ACD3A417</accession>